<feature type="region of interest" description="Disordered" evidence="5">
    <location>
        <begin position="1"/>
        <end position="108"/>
    </location>
</feature>
<gene>
    <name evidence="7" type="ORF">D9756_003168</name>
</gene>
<feature type="region of interest" description="Disordered" evidence="5">
    <location>
        <begin position="879"/>
        <end position="969"/>
    </location>
</feature>
<dbReference type="SMART" id="SM00906">
    <property type="entry name" value="Fungal_trans"/>
    <property type="match status" value="1"/>
</dbReference>
<proteinExistence type="predicted"/>
<evidence type="ECO:0000259" key="6">
    <source>
        <dbReference type="SMART" id="SM00906"/>
    </source>
</evidence>
<dbReference type="GO" id="GO:0006351">
    <property type="term" value="P:DNA-templated transcription"/>
    <property type="evidence" value="ECO:0007669"/>
    <property type="project" value="InterPro"/>
</dbReference>
<dbReference type="GO" id="GO:0005634">
    <property type="term" value="C:nucleus"/>
    <property type="evidence" value="ECO:0007669"/>
    <property type="project" value="UniProtKB-SubCell"/>
</dbReference>
<reference evidence="7 8" key="1">
    <citation type="journal article" date="2020" name="ISME J.">
        <title>Uncovering the hidden diversity of litter-decomposition mechanisms in mushroom-forming fungi.</title>
        <authorList>
            <person name="Floudas D."/>
            <person name="Bentzer J."/>
            <person name="Ahren D."/>
            <person name="Johansson T."/>
            <person name="Persson P."/>
            <person name="Tunlid A."/>
        </authorList>
    </citation>
    <scope>NUCLEOTIDE SEQUENCE [LARGE SCALE GENOMIC DNA]</scope>
    <source>
        <strain evidence="7 8">CBS 146.42</strain>
    </source>
</reference>
<evidence type="ECO:0000313" key="7">
    <source>
        <dbReference type="EMBL" id="KAF5359584.1"/>
    </source>
</evidence>
<dbReference type="Gene3D" id="4.10.240.10">
    <property type="entry name" value="Zn(2)-C6 fungal-type DNA-binding domain"/>
    <property type="match status" value="1"/>
</dbReference>
<feature type="region of interest" description="Disordered" evidence="5">
    <location>
        <begin position="1041"/>
        <end position="1092"/>
    </location>
</feature>
<keyword evidence="8" id="KW-1185">Reference proteome</keyword>
<dbReference type="GO" id="GO:0008270">
    <property type="term" value="F:zinc ion binding"/>
    <property type="evidence" value="ECO:0007669"/>
    <property type="project" value="InterPro"/>
</dbReference>
<feature type="compositionally biased region" description="Low complexity" evidence="5">
    <location>
        <begin position="31"/>
        <end position="50"/>
    </location>
</feature>
<feature type="compositionally biased region" description="Low complexity" evidence="5">
    <location>
        <begin position="12"/>
        <end position="23"/>
    </location>
</feature>
<evidence type="ECO:0000256" key="2">
    <source>
        <dbReference type="ARBA" id="ARBA00022723"/>
    </source>
</evidence>
<dbReference type="Proteomes" id="UP000559027">
    <property type="component" value="Unassembled WGS sequence"/>
</dbReference>
<feature type="compositionally biased region" description="Polar residues" evidence="5">
    <location>
        <begin position="309"/>
        <end position="324"/>
    </location>
</feature>
<dbReference type="InterPro" id="IPR007219">
    <property type="entry name" value="XnlR_reg_dom"/>
</dbReference>
<dbReference type="AlphaFoldDB" id="A0A8H5G723"/>
<feature type="compositionally biased region" description="Low complexity" evidence="5">
    <location>
        <begin position="92"/>
        <end position="108"/>
    </location>
</feature>
<dbReference type="CDD" id="cd12148">
    <property type="entry name" value="fungal_TF_MHR"/>
    <property type="match status" value="1"/>
</dbReference>
<evidence type="ECO:0000256" key="3">
    <source>
        <dbReference type="ARBA" id="ARBA00023125"/>
    </source>
</evidence>
<dbReference type="InterPro" id="IPR036864">
    <property type="entry name" value="Zn2-C6_fun-type_DNA-bd_sf"/>
</dbReference>
<evidence type="ECO:0000256" key="4">
    <source>
        <dbReference type="ARBA" id="ARBA00023242"/>
    </source>
</evidence>
<feature type="compositionally biased region" description="Pro residues" evidence="5">
    <location>
        <begin position="212"/>
        <end position="227"/>
    </location>
</feature>
<keyword evidence="2" id="KW-0479">Metal-binding</keyword>
<feature type="compositionally biased region" description="Gly residues" evidence="5">
    <location>
        <begin position="1007"/>
        <end position="1024"/>
    </location>
</feature>
<protein>
    <recommendedName>
        <fullName evidence="6">Xylanolytic transcriptional activator regulatory domain-containing protein</fullName>
    </recommendedName>
</protein>
<dbReference type="PANTHER" id="PTHR46910:SF3">
    <property type="entry name" value="HALOTOLERANCE PROTEIN 9-RELATED"/>
    <property type="match status" value="1"/>
</dbReference>
<dbReference type="GO" id="GO:0000981">
    <property type="term" value="F:DNA-binding transcription factor activity, RNA polymerase II-specific"/>
    <property type="evidence" value="ECO:0007669"/>
    <property type="project" value="InterPro"/>
</dbReference>
<feature type="compositionally biased region" description="Pro residues" evidence="5">
    <location>
        <begin position="269"/>
        <end position="289"/>
    </location>
</feature>
<dbReference type="CDD" id="cd00067">
    <property type="entry name" value="GAL4"/>
    <property type="match status" value="1"/>
</dbReference>
<feature type="compositionally biased region" description="Polar residues" evidence="5">
    <location>
        <begin position="1045"/>
        <end position="1058"/>
    </location>
</feature>
<accession>A0A8H5G723</accession>
<dbReference type="OrthoDB" id="4064873at2759"/>
<feature type="region of interest" description="Disordered" evidence="5">
    <location>
        <begin position="199"/>
        <end position="227"/>
    </location>
</feature>
<feature type="domain" description="Xylanolytic transcriptional activator regulatory" evidence="6">
    <location>
        <begin position="558"/>
        <end position="645"/>
    </location>
</feature>
<dbReference type="PANTHER" id="PTHR46910">
    <property type="entry name" value="TRANSCRIPTION FACTOR PDR1"/>
    <property type="match status" value="1"/>
</dbReference>
<comment type="subcellular location">
    <subcellularLocation>
        <location evidence="1">Nucleus</location>
    </subcellularLocation>
</comment>
<feature type="region of interest" description="Disordered" evidence="5">
    <location>
        <begin position="269"/>
        <end position="327"/>
    </location>
</feature>
<organism evidence="7 8">
    <name type="scientific">Leucocoprinus leucothites</name>
    <dbReference type="NCBI Taxonomy" id="201217"/>
    <lineage>
        <taxon>Eukaryota</taxon>
        <taxon>Fungi</taxon>
        <taxon>Dikarya</taxon>
        <taxon>Basidiomycota</taxon>
        <taxon>Agaricomycotina</taxon>
        <taxon>Agaricomycetes</taxon>
        <taxon>Agaricomycetidae</taxon>
        <taxon>Agaricales</taxon>
        <taxon>Agaricineae</taxon>
        <taxon>Agaricaceae</taxon>
        <taxon>Leucocoprinus</taxon>
    </lineage>
</organism>
<dbReference type="InterPro" id="IPR050987">
    <property type="entry name" value="AtrR-like"/>
</dbReference>
<feature type="compositionally biased region" description="Low complexity" evidence="5">
    <location>
        <begin position="290"/>
        <end position="306"/>
    </location>
</feature>
<keyword evidence="4" id="KW-0539">Nucleus</keyword>
<comment type="caution">
    <text evidence="7">The sequence shown here is derived from an EMBL/GenBank/DDBJ whole genome shotgun (WGS) entry which is preliminary data.</text>
</comment>
<evidence type="ECO:0000256" key="1">
    <source>
        <dbReference type="ARBA" id="ARBA00004123"/>
    </source>
</evidence>
<dbReference type="Pfam" id="PF04082">
    <property type="entry name" value="Fungal_trans"/>
    <property type="match status" value="1"/>
</dbReference>
<dbReference type="GO" id="GO:0003677">
    <property type="term" value="F:DNA binding"/>
    <property type="evidence" value="ECO:0007669"/>
    <property type="project" value="UniProtKB-KW"/>
</dbReference>
<name>A0A8H5G723_9AGAR</name>
<feature type="compositionally biased region" description="Polar residues" evidence="5">
    <location>
        <begin position="1071"/>
        <end position="1084"/>
    </location>
</feature>
<evidence type="ECO:0000313" key="8">
    <source>
        <dbReference type="Proteomes" id="UP000559027"/>
    </source>
</evidence>
<feature type="compositionally biased region" description="Gly residues" evidence="5">
    <location>
        <begin position="935"/>
        <end position="950"/>
    </location>
</feature>
<feature type="region of interest" description="Disordered" evidence="5">
    <location>
        <begin position="991"/>
        <end position="1024"/>
    </location>
</feature>
<keyword evidence="3" id="KW-0238">DNA-binding</keyword>
<evidence type="ECO:0000256" key="5">
    <source>
        <dbReference type="SAM" id="MobiDB-lite"/>
    </source>
</evidence>
<dbReference type="EMBL" id="JAACJO010000004">
    <property type="protein sequence ID" value="KAF5359584.1"/>
    <property type="molecule type" value="Genomic_DNA"/>
</dbReference>
<dbReference type="InterPro" id="IPR001138">
    <property type="entry name" value="Zn2Cys6_DnaBD"/>
</dbReference>
<sequence length="1092" mass="118414">MLPSPLGGQNGAAQPQSLQSALQIPEQHLLQQQQQQAQQGMSPASAAAMSPGGGSGSKRRRKPEDDGGGAEPRRLRRSHEACARCRSKKIKASPARSTPTATSTSLTHSFSLQCDSKHPRCTACTTAGTVCNQEDRHRQRLTPRGLTTRMELMLAQCEALLKVHIQDFDINRIEEFLARQGIEPSSITAANLTADFQIQDSGTPRPFQIDPAAPPNQQPSPKAYPVPYPGPPMMHPYPPMMHYPPGPYPPMMQGPPAMYSPFHPPPPGPYPPPPPPGHPAAAAPPPAAPPQAAAPQPHQQHAAPGGVSPSRTTTAKGTDPNGNDMTDAEKLARNFGVSPTIVGDLKLHVPSDREDLAVGYNGLTSGRDRSFHESIKPRNPNFWVPLTIPRNGSVPNTLALSATAHSPILSHGSDVTVWLPKDRSMLKAIVDVYFSRLNIHRPVYSRKEFDKITNDMYDQTTYVHDPGHICGVYLVLALGTLSEINHRAVDADIENKSDVNKTIGSIAKDLMPPDWPTHDEFFERALAVKPDLRVSVSSLQALILLHWYLYTERQGRTLWRLVGSLVRLSIELGLHHDPSTQFVPSPQGSQFPLIPLFSEEESQLRIRLWGIVLVHDRGTSILLGRPLAISPSDTNTPRPSRFKSTKRHPPGFSDDFSEHFELSHPVAEIQADIINSLYTPKKQSGDTVMRNATRIIKSMIEFRRGLPEKYKYYFNGTRDWPLDRKAKLVQDISEDEGLTLLKLGIARILLLRALFSSKELSYASRHQALIDAVITSHNIIVIHNQVIRFPDVAFFTSPIPLHIAAMVILFGHMSRCDVLPLQTALEDLWMALDMIPRFRWRWERKDAAGGHPLIARLVERVMNIDLHTIGPTSRPVLICEPEWDDEGPNSPRAKANSNGAGGGSGSNQNTPPIPNASAGMHGPPANYNNVVRGGPMNGNGGGTPGGGGPGLNNVGTNGHPPGTATPPHKRLVDMPPNLFYPFYPEVQVTSDVLSGGPNGGPASNQPGGNGVPGDGTNGAGGAGVGAAGGGHGDYSQILAAAAAAQESSSHQPGQNSFMSEERSPDPPPGPNQSHPRPGHQQTHWVSHVGWRG</sequence>